<name>A0A8K0GNW3_IGNLU</name>
<dbReference type="OrthoDB" id="6759966at2759"/>
<organism evidence="1 2">
    <name type="scientific">Ignelater luminosus</name>
    <name type="common">Cucubano</name>
    <name type="synonym">Pyrophorus luminosus</name>
    <dbReference type="NCBI Taxonomy" id="2038154"/>
    <lineage>
        <taxon>Eukaryota</taxon>
        <taxon>Metazoa</taxon>
        <taxon>Ecdysozoa</taxon>
        <taxon>Arthropoda</taxon>
        <taxon>Hexapoda</taxon>
        <taxon>Insecta</taxon>
        <taxon>Pterygota</taxon>
        <taxon>Neoptera</taxon>
        <taxon>Endopterygota</taxon>
        <taxon>Coleoptera</taxon>
        <taxon>Polyphaga</taxon>
        <taxon>Elateriformia</taxon>
        <taxon>Elateroidea</taxon>
        <taxon>Elateridae</taxon>
        <taxon>Agrypninae</taxon>
        <taxon>Pyrophorini</taxon>
        <taxon>Ignelater</taxon>
    </lineage>
</organism>
<feature type="non-terminal residue" evidence="1">
    <location>
        <position position="1"/>
    </location>
</feature>
<gene>
    <name evidence="1" type="ORF">ILUMI_01748</name>
</gene>
<protein>
    <recommendedName>
        <fullName evidence="3">HTH psq-type domain-containing protein</fullName>
    </recommendedName>
</protein>
<accession>A0A8K0GNW3</accession>
<dbReference type="AlphaFoldDB" id="A0A8K0GNW3"/>
<evidence type="ECO:0008006" key="3">
    <source>
        <dbReference type="Google" id="ProtNLM"/>
    </source>
</evidence>
<reference evidence="1" key="1">
    <citation type="submission" date="2019-08" db="EMBL/GenBank/DDBJ databases">
        <title>The genome of the North American firefly Photinus pyralis.</title>
        <authorList>
            <consortium name="Photinus pyralis genome working group"/>
            <person name="Fallon T.R."/>
            <person name="Sander Lower S.E."/>
            <person name="Weng J.-K."/>
        </authorList>
    </citation>
    <scope>NUCLEOTIDE SEQUENCE</scope>
    <source>
        <strain evidence="1">TRF0915ILg1</strain>
        <tissue evidence="1">Whole body</tissue>
    </source>
</reference>
<dbReference type="Gene3D" id="1.10.10.60">
    <property type="entry name" value="Homeodomain-like"/>
    <property type="match status" value="1"/>
</dbReference>
<keyword evidence="2" id="KW-1185">Reference proteome</keyword>
<evidence type="ECO:0000313" key="1">
    <source>
        <dbReference type="EMBL" id="KAF2904423.1"/>
    </source>
</evidence>
<evidence type="ECO:0000313" key="2">
    <source>
        <dbReference type="Proteomes" id="UP000801492"/>
    </source>
</evidence>
<proteinExistence type="predicted"/>
<dbReference type="EMBL" id="VTPC01000774">
    <property type="protein sequence ID" value="KAF2904423.1"/>
    <property type="molecule type" value="Genomic_DNA"/>
</dbReference>
<comment type="caution">
    <text evidence="1">The sequence shown here is derived from an EMBL/GenBank/DDBJ whole genome shotgun (WGS) entry which is preliminary data.</text>
</comment>
<sequence length="155" mass="17852">RNKENMIQAVTAVRSQNTGNLKIDKTFGVPRATLFRLCKKDSGPDVVSRAKLGRKPALSNFLKRELVKYCLNIEKPFDGLTRKNVCDIAFQLARRNNIPNPLLLLRQPAGKDWLYHFRMRHNDILSLRRPTDTPFARATGFNKENVDKLFDILET</sequence>
<dbReference type="Proteomes" id="UP000801492">
    <property type="component" value="Unassembled WGS sequence"/>
</dbReference>